<dbReference type="GO" id="GO:0047620">
    <property type="term" value="F:acylglycerol kinase activity"/>
    <property type="evidence" value="ECO:0007669"/>
    <property type="project" value="TreeGrafter"/>
</dbReference>
<dbReference type="GO" id="GO:0005739">
    <property type="term" value="C:mitochondrion"/>
    <property type="evidence" value="ECO:0007669"/>
    <property type="project" value="TreeGrafter"/>
</dbReference>
<dbReference type="GO" id="GO:0046512">
    <property type="term" value="P:sphingosine biosynthetic process"/>
    <property type="evidence" value="ECO:0007669"/>
    <property type="project" value="TreeGrafter"/>
</dbReference>
<proteinExistence type="predicted"/>
<dbReference type="Proteomes" id="UP000887565">
    <property type="component" value="Unplaced"/>
</dbReference>
<feature type="domain" description="DAGKc" evidence="1">
    <location>
        <begin position="32"/>
        <end position="193"/>
    </location>
</feature>
<dbReference type="InterPro" id="IPR050187">
    <property type="entry name" value="Lipid_Phosphate_FormReg"/>
</dbReference>
<reference evidence="3" key="1">
    <citation type="submission" date="2022-11" db="UniProtKB">
        <authorList>
            <consortium name="WormBaseParasite"/>
        </authorList>
    </citation>
    <scope>IDENTIFICATION</scope>
</reference>
<dbReference type="GO" id="GO:0001729">
    <property type="term" value="F:ceramide kinase activity"/>
    <property type="evidence" value="ECO:0007669"/>
    <property type="project" value="TreeGrafter"/>
</dbReference>
<dbReference type="Gene3D" id="3.40.50.10330">
    <property type="entry name" value="Probable inorganic polyphosphate/atp-NAD kinase, domain 1"/>
    <property type="match status" value="1"/>
</dbReference>
<dbReference type="PANTHER" id="PTHR12358:SF31">
    <property type="entry name" value="ACYLGLYCEROL KINASE, MITOCHONDRIAL"/>
    <property type="match status" value="1"/>
</dbReference>
<evidence type="ECO:0000259" key="1">
    <source>
        <dbReference type="PROSITE" id="PS50146"/>
    </source>
</evidence>
<sequence length="476" mass="54600">LNFGSFYRKNSLFADYCRLAKKFGDELISPVQKGRRITVLINDRAKNGAYLHRFSKARFDFEKYALPMLYLAGLDVNIIRPKSEEEAFRICSAIDKNDTDGLYVVGGDGTVSTIINGMLKNLDDKSSAKYQLRDFPAMAVFPAGLENKFVKNLYPLSKNRKWDSELRWYCDNTLAIIKGAVKYANVLKIHKDGEHLHVGQYVNFGDAFSTVENQKYRFWYMGPLKRSFAYFWNWILVTPNSQDFTLTYQTPCQGCSKCWKSDIVENKASSRSWWSRLLHSKPKADAGEGTSGIYLQKILKFPQNKHFHWSFTKEYLIFTVTVGLVLLVHLKTVETFELFEQVIVDQGKEFYLALFMQNYYSPCNRAPYKQAPSTKILEPTIAVCGQPKSYLTGSQTTRLTSDQILDEGQALQLYETCGCVLTRESPYGEDLLGQHPEIAFCRNEEYWNVILPRIGTIGYVFGSVVNHNYMPLQNAI</sequence>
<dbReference type="InterPro" id="IPR016064">
    <property type="entry name" value="NAD/diacylglycerol_kinase_sf"/>
</dbReference>
<protein>
    <submittedName>
        <fullName evidence="3">DAGKc domain-containing protein</fullName>
    </submittedName>
</protein>
<evidence type="ECO:0000313" key="3">
    <source>
        <dbReference type="WBParaSite" id="nRc.2.0.1.t01331-RA"/>
    </source>
</evidence>
<dbReference type="GO" id="GO:0046513">
    <property type="term" value="P:ceramide biosynthetic process"/>
    <property type="evidence" value="ECO:0007669"/>
    <property type="project" value="TreeGrafter"/>
</dbReference>
<dbReference type="PROSITE" id="PS50146">
    <property type="entry name" value="DAGK"/>
    <property type="match status" value="1"/>
</dbReference>
<dbReference type="WBParaSite" id="nRc.2.0.1.t01331-RA">
    <property type="protein sequence ID" value="nRc.2.0.1.t01331-RA"/>
    <property type="gene ID" value="nRc.2.0.1.g01331"/>
</dbReference>
<evidence type="ECO:0000313" key="2">
    <source>
        <dbReference type="Proteomes" id="UP000887565"/>
    </source>
</evidence>
<dbReference type="GO" id="GO:0016020">
    <property type="term" value="C:membrane"/>
    <property type="evidence" value="ECO:0007669"/>
    <property type="project" value="TreeGrafter"/>
</dbReference>
<accession>A0A915HJ27</accession>
<dbReference type="PANTHER" id="PTHR12358">
    <property type="entry name" value="SPHINGOSINE KINASE"/>
    <property type="match status" value="1"/>
</dbReference>
<dbReference type="InterPro" id="IPR017438">
    <property type="entry name" value="ATP-NAD_kinase_N"/>
</dbReference>
<dbReference type="SUPFAM" id="SSF111331">
    <property type="entry name" value="NAD kinase/diacylglycerol kinase-like"/>
    <property type="match status" value="1"/>
</dbReference>
<dbReference type="InterPro" id="IPR001206">
    <property type="entry name" value="Diacylglycerol_kinase_cat_dom"/>
</dbReference>
<dbReference type="AlphaFoldDB" id="A0A915HJ27"/>
<dbReference type="GO" id="GO:0004143">
    <property type="term" value="F:ATP-dependent diacylglycerol kinase activity"/>
    <property type="evidence" value="ECO:0007669"/>
    <property type="project" value="TreeGrafter"/>
</dbReference>
<name>A0A915HJ27_ROMCU</name>
<dbReference type="Pfam" id="PF00781">
    <property type="entry name" value="DAGK_cat"/>
    <property type="match status" value="1"/>
</dbReference>
<keyword evidence="2" id="KW-1185">Reference proteome</keyword>
<organism evidence="2 3">
    <name type="scientific">Romanomermis culicivorax</name>
    <name type="common">Nematode worm</name>
    <dbReference type="NCBI Taxonomy" id="13658"/>
    <lineage>
        <taxon>Eukaryota</taxon>
        <taxon>Metazoa</taxon>
        <taxon>Ecdysozoa</taxon>
        <taxon>Nematoda</taxon>
        <taxon>Enoplea</taxon>
        <taxon>Dorylaimia</taxon>
        <taxon>Mermithida</taxon>
        <taxon>Mermithoidea</taxon>
        <taxon>Mermithidae</taxon>
        <taxon>Romanomermis</taxon>
    </lineage>
</organism>